<protein>
    <recommendedName>
        <fullName evidence="11">GDSL esterase/lipase</fullName>
    </recommendedName>
</protein>
<keyword evidence="3" id="KW-0964">Secreted</keyword>
<dbReference type="InterPro" id="IPR001087">
    <property type="entry name" value="GDSL"/>
</dbReference>
<dbReference type="CDD" id="cd01837">
    <property type="entry name" value="SGNH_plant_lipase_like"/>
    <property type="match status" value="1"/>
</dbReference>
<comment type="similarity">
    <text evidence="2">Belongs to the 'GDSL' lipolytic enzyme family.</text>
</comment>
<dbReference type="PANTHER" id="PTHR45650:SF75">
    <property type="entry name" value="GDSL-LIKE LIPASE_ACYLHYDROLASE"/>
    <property type="match status" value="1"/>
</dbReference>
<dbReference type="EMBL" id="JAWXYG010000005">
    <property type="protein sequence ID" value="KAK4271762.1"/>
    <property type="molecule type" value="Genomic_DNA"/>
</dbReference>
<dbReference type="InterPro" id="IPR036514">
    <property type="entry name" value="SGNH_hydro_sf"/>
</dbReference>
<keyword evidence="10" id="KW-1185">Reference proteome</keyword>
<keyword evidence="4 8" id="KW-0732">Signal</keyword>
<organism evidence="9 10">
    <name type="scientific">Acacia crassicarpa</name>
    <name type="common">northern wattle</name>
    <dbReference type="NCBI Taxonomy" id="499986"/>
    <lineage>
        <taxon>Eukaryota</taxon>
        <taxon>Viridiplantae</taxon>
        <taxon>Streptophyta</taxon>
        <taxon>Embryophyta</taxon>
        <taxon>Tracheophyta</taxon>
        <taxon>Spermatophyta</taxon>
        <taxon>Magnoliopsida</taxon>
        <taxon>eudicotyledons</taxon>
        <taxon>Gunneridae</taxon>
        <taxon>Pentapetalae</taxon>
        <taxon>rosids</taxon>
        <taxon>fabids</taxon>
        <taxon>Fabales</taxon>
        <taxon>Fabaceae</taxon>
        <taxon>Caesalpinioideae</taxon>
        <taxon>mimosoid clade</taxon>
        <taxon>Acacieae</taxon>
        <taxon>Acacia</taxon>
    </lineage>
</organism>
<dbReference type="GO" id="GO:0016788">
    <property type="term" value="F:hydrolase activity, acting on ester bonds"/>
    <property type="evidence" value="ECO:0007669"/>
    <property type="project" value="InterPro"/>
</dbReference>
<dbReference type="SUPFAM" id="SSF52266">
    <property type="entry name" value="SGNH hydrolase"/>
    <property type="match status" value="1"/>
</dbReference>
<keyword evidence="7" id="KW-0443">Lipid metabolism</keyword>
<dbReference type="AlphaFoldDB" id="A0AAE1ML05"/>
<feature type="signal peptide" evidence="8">
    <location>
        <begin position="1"/>
        <end position="28"/>
    </location>
</feature>
<evidence type="ECO:0000313" key="9">
    <source>
        <dbReference type="EMBL" id="KAK4271762.1"/>
    </source>
</evidence>
<evidence type="ECO:0000256" key="3">
    <source>
        <dbReference type="ARBA" id="ARBA00022525"/>
    </source>
</evidence>
<feature type="chain" id="PRO_5042291424" description="GDSL esterase/lipase" evidence="8">
    <location>
        <begin position="29"/>
        <end position="367"/>
    </location>
</feature>
<evidence type="ECO:0000256" key="2">
    <source>
        <dbReference type="ARBA" id="ARBA00008668"/>
    </source>
</evidence>
<evidence type="ECO:0000313" key="10">
    <source>
        <dbReference type="Proteomes" id="UP001293593"/>
    </source>
</evidence>
<dbReference type="Gene3D" id="3.40.50.1110">
    <property type="entry name" value="SGNH hydrolase"/>
    <property type="match status" value="1"/>
</dbReference>
<keyword evidence="5" id="KW-0378">Hydrolase</keyword>
<dbReference type="Proteomes" id="UP001293593">
    <property type="component" value="Unassembled WGS sequence"/>
</dbReference>
<reference evidence="9" key="1">
    <citation type="submission" date="2023-10" db="EMBL/GenBank/DDBJ databases">
        <title>Chromosome-level genome of the transformable northern wattle, Acacia crassicarpa.</title>
        <authorList>
            <person name="Massaro I."/>
            <person name="Sinha N.R."/>
            <person name="Poethig S."/>
            <person name="Leichty A.R."/>
        </authorList>
    </citation>
    <scope>NUCLEOTIDE SEQUENCE</scope>
    <source>
        <strain evidence="9">Acra3RX</strain>
        <tissue evidence="9">Leaf</tissue>
    </source>
</reference>
<dbReference type="GO" id="GO:0016042">
    <property type="term" value="P:lipid catabolic process"/>
    <property type="evidence" value="ECO:0007669"/>
    <property type="project" value="UniProtKB-KW"/>
</dbReference>
<dbReference type="InterPro" id="IPR035669">
    <property type="entry name" value="SGNH_plant_lipase-like"/>
</dbReference>
<evidence type="ECO:0000256" key="4">
    <source>
        <dbReference type="ARBA" id="ARBA00022729"/>
    </source>
</evidence>
<comment type="caution">
    <text evidence="9">The sequence shown here is derived from an EMBL/GenBank/DDBJ whole genome shotgun (WGS) entry which is preliminary data.</text>
</comment>
<evidence type="ECO:0000256" key="6">
    <source>
        <dbReference type="ARBA" id="ARBA00022963"/>
    </source>
</evidence>
<dbReference type="GO" id="GO:0005576">
    <property type="term" value="C:extracellular region"/>
    <property type="evidence" value="ECO:0007669"/>
    <property type="project" value="UniProtKB-SubCell"/>
</dbReference>
<evidence type="ECO:0000256" key="1">
    <source>
        <dbReference type="ARBA" id="ARBA00004613"/>
    </source>
</evidence>
<evidence type="ECO:0008006" key="11">
    <source>
        <dbReference type="Google" id="ProtNLM"/>
    </source>
</evidence>
<dbReference type="PANTHER" id="PTHR45650">
    <property type="entry name" value="GDSL-LIKE LIPASE/ACYLHYDROLASE-RELATED"/>
    <property type="match status" value="1"/>
</dbReference>
<accession>A0AAE1ML05</accession>
<dbReference type="Pfam" id="PF00657">
    <property type="entry name" value="Lipase_GDSL"/>
    <property type="match status" value="1"/>
</dbReference>
<sequence length="367" mass="39757">MEIRRINNKLFWMLLAAAVAAATNYVEAQTTDCFYVFGDSLSDDGNNNLLPTLAKYNYPPYGVDFPSGATGRATNGRTVPDYLSQFIGLPFIPPFANTTGSDVLKGVDYASGAAGILFETGKQMGDDISMDAQITNHGVTIATVIPKLGGVEATKNYLKKCLYYVNIGSNDYLNNYFLPQYYPSSHIYNLTQFADVLISNYSRQLRALHAAGARKFALVSLGSIGCVPAVIIAANVSNGCVQDINTAASIFNDKLRVLVDQLNSDFSADSSFIIVNSTAIFSLNPNFLGFKIQNASCCKTVASTGLCVANGTPCEDRNEYVFWDGFHTTEAVNEIFAESAYNASNPDFTYPNNIARLLSSSPSNTNE</sequence>
<comment type="subcellular location">
    <subcellularLocation>
        <location evidence="1">Secreted</location>
    </subcellularLocation>
</comment>
<keyword evidence="6" id="KW-0442">Lipid degradation</keyword>
<evidence type="ECO:0000256" key="7">
    <source>
        <dbReference type="ARBA" id="ARBA00023098"/>
    </source>
</evidence>
<proteinExistence type="inferred from homology"/>
<evidence type="ECO:0000256" key="8">
    <source>
        <dbReference type="SAM" id="SignalP"/>
    </source>
</evidence>
<evidence type="ECO:0000256" key="5">
    <source>
        <dbReference type="ARBA" id="ARBA00022801"/>
    </source>
</evidence>
<dbReference type="InterPro" id="IPR051238">
    <property type="entry name" value="GDSL_esterase/lipase"/>
</dbReference>
<name>A0AAE1ML05_9FABA</name>
<gene>
    <name evidence="9" type="ORF">QN277_020404</name>
</gene>